<dbReference type="Gene3D" id="3.40.50.1820">
    <property type="entry name" value="alpha/beta hydrolase"/>
    <property type="match status" value="1"/>
</dbReference>
<name>W6RZ88_9CLOT</name>
<dbReference type="SUPFAM" id="SSF53474">
    <property type="entry name" value="alpha/beta-Hydrolases"/>
    <property type="match status" value="1"/>
</dbReference>
<keyword evidence="1 3" id="KW-0378">Hydrolase</keyword>
<evidence type="ECO:0000313" key="4">
    <source>
        <dbReference type="Proteomes" id="UP000019426"/>
    </source>
</evidence>
<proteinExistence type="predicted"/>
<dbReference type="PANTHER" id="PTHR43798:SF31">
    <property type="entry name" value="AB HYDROLASE SUPERFAMILY PROTEIN YCLE"/>
    <property type="match status" value="1"/>
</dbReference>
<dbReference type="Proteomes" id="UP000019426">
    <property type="component" value="Chromosome M2/40_rep2"/>
</dbReference>
<dbReference type="GO" id="GO:0016787">
    <property type="term" value="F:hydrolase activity"/>
    <property type="evidence" value="ECO:0007669"/>
    <property type="project" value="UniProtKB-KW"/>
</dbReference>
<organism evidence="3 4">
    <name type="scientific">Clostridium bornimense</name>
    <dbReference type="NCBI Taxonomy" id="1216932"/>
    <lineage>
        <taxon>Bacteria</taxon>
        <taxon>Bacillati</taxon>
        <taxon>Bacillota</taxon>
        <taxon>Clostridia</taxon>
        <taxon>Eubacteriales</taxon>
        <taxon>Clostridiaceae</taxon>
        <taxon>Clostridium</taxon>
    </lineage>
</organism>
<keyword evidence="4" id="KW-1185">Reference proteome</keyword>
<dbReference type="Pfam" id="PF00561">
    <property type="entry name" value="Abhydrolase_1"/>
    <property type="match status" value="1"/>
</dbReference>
<sequence length="217" mass="24297">MIVSVNNIKLNFEKSGNGQALILLHGNGEDNKIFDKAIPILEKHFTVYAIDLRGHGSSEEIKEYHYLDMVEDIKEFIISENIAGPIVYGFSDGGIIALLLASMYPKLLSKIIVSGANINPKGLKAKWIILFKVMYLIKKDSKVKMMLEEPNISIEMLNKIEIPTVVLVGSRDVIKENHTKLIVDNIKNCKLQILDGEDHGSYIIHNGKIANIILENT</sequence>
<dbReference type="InterPro" id="IPR000073">
    <property type="entry name" value="AB_hydrolase_1"/>
</dbReference>
<dbReference type="PATRIC" id="fig|1216932.3.peg.2790"/>
<evidence type="ECO:0000259" key="2">
    <source>
        <dbReference type="Pfam" id="PF00561"/>
    </source>
</evidence>
<dbReference type="EMBL" id="HG917869">
    <property type="protein sequence ID" value="CDM69946.1"/>
    <property type="molecule type" value="Genomic_DNA"/>
</dbReference>
<dbReference type="STRING" id="1216932.CM240_2829"/>
<dbReference type="HOGENOM" id="CLU_020336_50_5_9"/>
<dbReference type="InterPro" id="IPR050266">
    <property type="entry name" value="AB_hydrolase_sf"/>
</dbReference>
<dbReference type="GO" id="GO:0016020">
    <property type="term" value="C:membrane"/>
    <property type="evidence" value="ECO:0007669"/>
    <property type="project" value="TreeGrafter"/>
</dbReference>
<feature type="domain" description="AB hydrolase-1" evidence="2">
    <location>
        <begin position="20"/>
        <end position="120"/>
    </location>
</feature>
<dbReference type="OrthoDB" id="9775557at2"/>
<evidence type="ECO:0000256" key="1">
    <source>
        <dbReference type="ARBA" id="ARBA00022801"/>
    </source>
</evidence>
<gene>
    <name evidence="3" type="ORF">CM240_2829</name>
</gene>
<dbReference type="PANTHER" id="PTHR43798">
    <property type="entry name" value="MONOACYLGLYCEROL LIPASE"/>
    <property type="match status" value="1"/>
</dbReference>
<dbReference type="AlphaFoldDB" id="W6RZ88"/>
<dbReference type="KEGG" id="clt:CM240_2829"/>
<dbReference type="eggNOG" id="COG0596">
    <property type="taxonomic scope" value="Bacteria"/>
</dbReference>
<reference evidence="3 4" key="1">
    <citation type="submission" date="2013-11" db="EMBL/GenBank/DDBJ databases">
        <title>Complete genome sequence of Clostridum sp. M2/40.</title>
        <authorList>
            <person name="Wibberg D."/>
            <person name="Puehler A."/>
            <person name="Schlueter A."/>
        </authorList>
    </citation>
    <scope>NUCLEOTIDE SEQUENCE [LARGE SCALE GENOMIC DNA]</scope>
    <source>
        <strain evidence="4">M2/40</strain>
    </source>
</reference>
<dbReference type="InterPro" id="IPR029058">
    <property type="entry name" value="AB_hydrolase_fold"/>
</dbReference>
<accession>W6RZ88</accession>
<protein>
    <submittedName>
        <fullName evidence="3">Alpha/beta hydrolase</fullName>
    </submittedName>
</protein>
<evidence type="ECO:0000313" key="3">
    <source>
        <dbReference type="EMBL" id="CDM69946.1"/>
    </source>
</evidence>